<feature type="transmembrane region" description="Helical" evidence="1">
    <location>
        <begin position="127"/>
        <end position="148"/>
    </location>
</feature>
<protein>
    <submittedName>
        <fullName evidence="3">Transmembrane protein</fullName>
    </submittedName>
</protein>
<accession>A0A378KMV3</accession>
<dbReference type="EMBL" id="LNYR01000049">
    <property type="protein sequence ID" value="KTD42382.1"/>
    <property type="molecule type" value="Genomic_DNA"/>
</dbReference>
<name>A0A378KMV3_9GAMM</name>
<dbReference type="Proteomes" id="UP000254230">
    <property type="component" value="Unassembled WGS sequence"/>
</dbReference>
<dbReference type="STRING" id="45072.Lqua_3360"/>
<dbReference type="PANTHER" id="PTHR28026">
    <property type="entry name" value="DUF962 DOMAIN PROTEIN (AFU_ORTHOLOGUE AFUA_8G05310)"/>
    <property type="match status" value="1"/>
</dbReference>
<dbReference type="PANTHER" id="PTHR28026:SF9">
    <property type="entry name" value="2-HYDROXY-PALMITIC ACID DIOXYGENASE MPO1"/>
    <property type="match status" value="1"/>
</dbReference>
<dbReference type="Proteomes" id="UP000054639">
    <property type="component" value="Unassembled WGS sequence"/>
</dbReference>
<organism evidence="3 5">
    <name type="scientific">Legionella quateirensis</name>
    <dbReference type="NCBI Taxonomy" id="45072"/>
    <lineage>
        <taxon>Bacteria</taxon>
        <taxon>Pseudomonadati</taxon>
        <taxon>Pseudomonadota</taxon>
        <taxon>Gammaproteobacteria</taxon>
        <taxon>Legionellales</taxon>
        <taxon>Legionellaceae</taxon>
        <taxon>Legionella</taxon>
    </lineage>
</organism>
<dbReference type="EMBL" id="UGOW01000001">
    <property type="protein sequence ID" value="STY16244.1"/>
    <property type="molecule type" value="Genomic_DNA"/>
</dbReference>
<gene>
    <name evidence="2" type="ORF">Lqua_3360</name>
    <name evidence="3" type="ORF">NCTC12376_00024</name>
</gene>
<keyword evidence="1 3" id="KW-0812">Transmembrane</keyword>
<dbReference type="GO" id="GO:0016020">
    <property type="term" value="C:membrane"/>
    <property type="evidence" value="ECO:0007669"/>
    <property type="project" value="GOC"/>
</dbReference>
<dbReference type="GO" id="GO:0046521">
    <property type="term" value="P:sphingoid catabolic process"/>
    <property type="evidence" value="ECO:0007669"/>
    <property type="project" value="TreeGrafter"/>
</dbReference>
<sequence>MKSFVEQAHFYAEYHQNAMTRYTHMAGVPLIILSIMILLGFVKIIIPGVFETNLACLTTLVVLIYYYRLHWQLALALTPIMLILLWLASWFNYYGPTKVGVWAFLITFIVGWGLQFYGHYIEGKQPAFMVNIGQAFIAPLYLTAELFFMAGYMQELKVQIYGTVEAEPEK</sequence>
<feature type="transmembrane region" description="Helical" evidence="1">
    <location>
        <begin position="49"/>
        <end position="67"/>
    </location>
</feature>
<evidence type="ECO:0000256" key="1">
    <source>
        <dbReference type="SAM" id="Phobius"/>
    </source>
</evidence>
<reference evidence="2 4" key="1">
    <citation type="submission" date="2015-11" db="EMBL/GenBank/DDBJ databases">
        <title>Genomic analysis of 38 Legionella species identifies large and diverse effector repertoires.</title>
        <authorList>
            <person name="Burstein D."/>
            <person name="Amaro F."/>
            <person name="Zusman T."/>
            <person name="Lifshitz Z."/>
            <person name="Cohen O."/>
            <person name="Gilbert J.A."/>
            <person name="Pupko T."/>
            <person name="Shuman H.A."/>
            <person name="Segal G."/>
        </authorList>
    </citation>
    <scope>NUCLEOTIDE SEQUENCE [LARGE SCALE GENOMIC DNA]</scope>
    <source>
        <strain evidence="2 4">ATCC 49507</strain>
    </source>
</reference>
<dbReference type="AlphaFoldDB" id="A0A378KMV3"/>
<dbReference type="OrthoDB" id="5515308at2"/>
<evidence type="ECO:0000313" key="4">
    <source>
        <dbReference type="Proteomes" id="UP000054639"/>
    </source>
</evidence>
<reference evidence="3 5" key="2">
    <citation type="submission" date="2018-06" db="EMBL/GenBank/DDBJ databases">
        <authorList>
            <consortium name="Pathogen Informatics"/>
            <person name="Doyle S."/>
        </authorList>
    </citation>
    <scope>NUCLEOTIDE SEQUENCE [LARGE SCALE GENOMIC DNA]</scope>
    <source>
        <strain evidence="3 5">NCTC12376</strain>
    </source>
</reference>
<keyword evidence="4" id="KW-1185">Reference proteome</keyword>
<keyword evidence="1" id="KW-1133">Transmembrane helix</keyword>
<feature type="transmembrane region" description="Helical" evidence="1">
    <location>
        <begin position="22"/>
        <end position="42"/>
    </location>
</feature>
<dbReference type="RefSeq" id="WP_058475476.1">
    <property type="nucleotide sequence ID" value="NZ_CAAAIL010000002.1"/>
</dbReference>
<evidence type="ECO:0000313" key="3">
    <source>
        <dbReference type="EMBL" id="STY16244.1"/>
    </source>
</evidence>
<dbReference type="InterPro" id="IPR009305">
    <property type="entry name" value="Mpo1-like"/>
</dbReference>
<feature type="transmembrane region" description="Helical" evidence="1">
    <location>
        <begin position="101"/>
        <end position="121"/>
    </location>
</feature>
<keyword evidence="1" id="KW-0472">Membrane</keyword>
<dbReference type="Pfam" id="PF06127">
    <property type="entry name" value="Mpo1-like"/>
    <property type="match status" value="1"/>
</dbReference>
<proteinExistence type="predicted"/>
<evidence type="ECO:0000313" key="5">
    <source>
        <dbReference type="Proteomes" id="UP000254230"/>
    </source>
</evidence>
<feature type="transmembrane region" description="Helical" evidence="1">
    <location>
        <begin position="73"/>
        <end position="94"/>
    </location>
</feature>
<evidence type="ECO:0000313" key="2">
    <source>
        <dbReference type="EMBL" id="KTD42382.1"/>
    </source>
</evidence>